<feature type="transmembrane region" description="Helical" evidence="8">
    <location>
        <begin position="206"/>
        <end position="223"/>
    </location>
</feature>
<dbReference type="GO" id="GO:0005886">
    <property type="term" value="C:plasma membrane"/>
    <property type="evidence" value="ECO:0007669"/>
    <property type="project" value="UniProtKB-SubCell"/>
</dbReference>
<proteinExistence type="inferred from homology"/>
<evidence type="ECO:0000256" key="7">
    <source>
        <dbReference type="ARBA" id="ARBA00023136"/>
    </source>
</evidence>
<dbReference type="InterPro" id="IPR004706">
    <property type="entry name" value="Arsenical-R_Acr3"/>
</dbReference>
<feature type="transmembrane region" description="Helical" evidence="8">
    <location>
        <begin position="44"/>
        <end position="62"/>
    </location>
</feature>
<keyword evidence="3" id="KW-0813">Transport</keyword>
<organism evidence="9 10">
    <name type="scientific">Methylophaga thiooxydans DMS010</name>
    <dbReference type="NCBI Taxonomy" id="637616"/>
    <lineage>
        <taxon>Bacteria</taxon>
        <taxon>Pseudomonadati</taxon>
        <taxon>Pseudomonadota</taxon>
        <taxon>Gammaproteobacteria</taxon>
        <taxon>Thiotrichales</taxon>
        <taxon>Piscirickettsiaceae</taxon>
        <taxon>Methylophaga</taxon>
    </lineage>
</organism>
<feature type="transmembrane region" description="Helical" evidence="8">
    <location>
        <begin position="133"/>
        <end position="155"/>
    </location>
</feature>
<dbReference type="Pfam" id="PF01758">
    <property type="entry name" value="SBF"/>
    <property type="match status" value="1"/>
</dbReference>
<dbReference type="InterPro" id="IPR038770">
    <property type="entry name" value="Na+/solute_symporter_sf"/>
</dbReference>
<comment type="subcellular location">
    <subcellularLocation>
        <location evidence="1">Cell membrane</location>
        <topology evidence="1">Multi-pass membrane protein</topology>
    </subcellularLocation>
</comment>
<dbReference type="PANTHER" id="PTHR43057:SF1">
    <property type="entry name" value="ARSENICAL-RESISTANCE PROTEIN 3"/>
    <property type="match status" value="1"/>
</dbReference>
<feature type="transmembrane region" description="Helical" evidence="8">
    <location>
        <begin position="74"/>
        <end position="97"/>
    </location>
</feature>
<gene>
    <name evidence="9" type="ORF">MDMS009_163</name>
</gene>
<evidence type="ECO:0000256" key="4">
    <source>
        <dbReference type="ARBA" id="ARBA00022475"/>
    </source>
</evidence>
<keyword evidence="7 8" id="KW-0472">Membrane</keyword>
<evidence type="ECO:0000313" key="10">
    <source>
        <dbReference type="Proteomes" id="UP000004679"/>
    </source>
</evidence>
<dbReference type="HOGENOM" id="CLU_022869_1_1_6"/>
<evidence type="ECO:0000256" key="1">
    <source>
        <dbReference type="ARBA" id="ARBA00004651"/>
    </source>
</evidence>
<dbReference type="GO" id="GO:0015104">
    <property type="term" value="F:antimonite transmembrane transporter activity"/>
    <property type="evidence" value="ECO:0007669"/>
    <property type="project" value="TreeGrafter"/>
</dbReference>
<feature type="transmembrane region" description="Helical" evidence="8">
    <location>
        <begin position="175"/>
        <end position="194"/>
    </location>
</feature>
<feature type="transmembrane region" description="Helical" evidence="8">
    <location>
        <begin position="269"/>
        <end position="291"/>
    </location>
</feature>
<evidence type="ECO:0000313" key="9">
    <source>
        <dbReference type="EMBL" id="EEF81171.1"/>
    </source>
</evidence>
<evidence type="ECO:0000256" key="8">
    <source>
        <dbReference type="SAM" id="Phobius"/>
    </source>
</evidence>
<dbReference type="AlphaFoldDB" id="C0N1T5"/>
<accession>C0N1T5</accession>
<feature type="transmembrane region" description="Helical" evidence="8">
    <location>
        <begin position="297"/>
        <end position="320"/>
    </location>
</feature>
<name>C0N1T5_9GAMM</name>
<evidence type="ECO:0000256" key="5">
    <source>
        <dbReference type="ARBA" id="ARBA00022692"/>
    </source>
</evidence>
<protein>
    <submittedName>
        <fullName evidence="9">Sodium Bile acid symporter family</fullName>
    </submittedName>
</protein>
<dbReference type="EMBL" id="GG657883">
    <property type="protein sequence ID" value="EEF81171.1"/>
    <property type="molecule type" value="Genomic_DNA"/>
</dbReference>
<keyword evidence="6 8" id="KW-1133">Transmembrane helix</keyword>
<dbReference type="RefSeq" id="WP_008289951.1">
    <property type="nucleotide sequence ID" value="NZ_GG657883.1"/>
</dbReference>
<feature type="transmembrane region" description="Helical" evidence="8">
    <location>
        <begin position="103"/>
        <end position="121"/>
    </location>
</feature>
<dbReference type="PANTHER" id="PTHR43057">
    <property type="entry name" value="ARSENITE EFFLUX TRANSPORTER"/>
    <property type="match status" value="1"/>
</dbReference>
<comment type="similarity">
    <text evidence="2">Belongs to the arsenical resistance-3 (ACR3) (TC 2.A.59) family.</text>
</comment>
<reference evidence="9 10" key="1">
    <citation type="journal article" date="2011" name="J. Bacteriol.">
        <title>Draft genome sequence of the chemolithoheterotrophic, halophilic methylotroph Methylophaga thiooxydans DMS010.</title>
        <authorList>
            <person name="Boden R."/>
            <person name="Ferriera S."/>
            <person name="Johnson J."/>
            <person name="Kelly D.P."/>
            <person name="Murrell J.C."/>
            <person name="Schafer H."/>
        </authorList>
    </citation>
    <scope>NUCLEOTIDE SEQUENCE [LARGE SCALE GENOMIC DNA]</scope>
    <source>
        <strain evidence="9 10">DMS010</strain>
    </source>
</reference>
<dbReference type="Gene3D" id="1.20.1530.20">
    <property type="match status" value="1"/>
</dbReference>
<feature type="transmembrane region" description="Helical" evidence="8">
    <location>
        <begin position="235"/>
        <end position="257"/>
    </location>
</feature>
<dbReference type="OrthoDB" id="3254016at2"/>
<evidence type="ECO:0000256" key="3">
    <source>
        <dbReference type="ARBA" id="ARBA00022448"/>
    </source>
</evidence>
<keyword evidence="10" id="KW-1185">Reference proteome</keyword>
<keyword evidence="4" id="KW-1003">Cell membrane</keyword>
<sequence>MLKTLTATSNNGLGLTAALLIASIGIGTLAGYTTPTMANWLNSYTDITLFVLISCLFISVRFDGLKKIHRKLSLVLIALVANFIIVPLIGYSIAYFLLDSYPLFMVGLMIYFMSPCTDWFLGFTRICHGDALLGSALLPINMLVQLLLYPFYVYLFSHNVVELGSDVIWTNLQHWFMAPLVVAVLVRVALHFILTPERSVLLSDKINHCIPLIISLLIMQIFAGNIDVLLAHAYIVPWLLLSVLCFFVSTFFLSELLSKGLGLVYAERVLLTMTIAARNAPLMLAITMAALPNQPLIYAAIIIGMLLEFPHLTALSHLLLRSQTSTSEKTVT</sequence>
<dbReference type="GO" id="GO:0015297">
    <property type="term" value="F:antiporter activity"/>
    <property type="evidence" value="ECO:0007669"/>
    <property type="project" value="InterPro"/>
</dbReference>
<feature type="transmembrane region" description="Helical" evidence="8">
    <location>
        <begin position="12"/>
        <end position="32"/>
    </location>
</feature>
<evidence type="ECO:0000256" key="6">
    <source>
        <dbReference type="ARBA" id="ARBA00022989"/>
    </source>
</evidence>
<dbReference type="InterPro" id="IPR002657">
    <property type="entry name" value="BilAc:Na_symport/Acr3"/>
</dbReference>
<dbReference type="Proteomes" id="UP000004679">
    <property type="component" value="Unassembled WGS sequence"/>
</dbReference>
<evidence type="ECO:0000256" key="2">
    <source>
        <dbReference type="ARBA" id="ARBA00010110"/>
    </source>
</evidence>
<keyword evidence="5 8" id="KW-0812">Transmembrane</keyword>
<dbReference type="GO" id="GO:0015105">
    <property type="term" value="F:arsenite transmembrane transporter activity"/>
    <property type="evidence" value="ECO:0007669"/>
    <property type="project" value="TreeGrafter"/>
</dbReference>